<evidence type="ECO:0000259" key="1">
    <source>
        <dbReference type="Pfam" id="PF20408"/>
    </source>
</evidence>
<dbReference type="Gene3D" id="3.40.50.1820">
    <property type="entry name" value="alpha/beta hydrolase"/>
    <property type="match status" value="1"/>
</dbReference>
<proteinExistence type="predicted"/>
<dbReference type="EMBL" id="JAUSTY010000005">
    <property type="protein sequence ID" value="MDQ0165628.1"/>
    <property type="molecule type" value="Genomic_DNA"/>
</dbReference>
<organism evidence="2 3">
    <name type="scientific">Caldalkalibacillus horti</name>
    <dbReference type="NCBI Taxonomy" id="77523"/>
    <lineage>
        <taxon>Bacteria</taxon>
        <taxon>Bacillati</taxon>
        <taxon>Bacillota</taxon>
        <taxon>Bacilli</taxon>
        <taxon>Bacillales</taxon>
        <taxon>Bacillaceae</taxon>
        <taxon>Caldalkalibacillus</taxon>
    </lineage>
</organism>
<dbReference type="Pfam" id="PF20408">
    <property type="entry name" value="Abhydrolase_11"/>
    <property type="match status" value="1"/>
</dbReference>
<evidence type="ECO:0000313" key="3">
    <source>
        <dbReference type="Proteomes" id="UP001235840"/>
    </source>
</evidence>
<keyword evidence="3" id="KW-1185">Reference proteome</keyword>
<gene>
    <name evidence="2" type="ORF">J2S11_001529</name>
</gene>
<evidence type="ECO:0000313" key="2">
    <source>
        <dbReference type="EMBL" id="MDQ0165628.1"/>
    </source>
</evidence>
<protein>
    <submittedName>
        <fullName evidence="2">Alpha/beta-hydrolase family hydrolase</fullName>
    </submittedName>
</protein>
<feature type="domain" description="KANL3/Tex30 alpha/beta hydrolase-like" evidence="1">
    <location>
        <begin position="34"/>
        <end position="214"/>
    </location>
</feature>
<accession>A0ABT9VXB4</accession>
<dbReference type="Proteomes" id="UP001235840">
    <property type="component" value="Unassembled WGS sequence"/>
</dbReference>
<dbReference type="InterPro" id="IPR029058">
    <property type="entry name" value="AB_hydrolase_fold"/>
</dbReference>
<comment type="caution">
    <text evidence="2">The sequence shown here is derived from an EMBL/GenBank/DDBJ whole genome shotgun (WGS) entry which is preliminary data.</text>
</comment>
<dbReference type="RefSeq" id="WP_307392925.1">
    <property type="nucleotide sequence ID" value="NZ_BAAADK010000011.1"/>
</dbReference>
<reference evidence="2 3" key="1">
    <citation type="submission" date="2023-07" db="EMBL/GenBank/DDBJ databases">
        <title>Genomic Encyclopedia of Type Strains, Phase IV (KMG-IV): sequencing the most valuable type-strain genomes for metagenomic binning, comparative biology and taxonomic classification.</title>
        <authorList>
            <person name="Goeker M."/>
        </authorList>
    </citation>
    <scope>NUCLEOTIDE SEQUENCE [LARGE SCALE GENOMIC DNA]</scope>
    <source>
        <strain evidence="2 3">DSM 12751</strain>
    </source>
</reference>
<dbReference type="InterPro" id="IPR017018">
    <property type="entry name" value="UCP033634"/>
</dbReference>
<dbReference type="PIRSF" id="PIRSF033634">
    <property type="entry name" value="UCP033634"/>
    <property type="match status" value="1"/>
</dbReference>
<dbReference type="InterPro" id="IPR046879">
    <property type="entry name" value="KANL3/Tex30_Abhydrolase"/>
</dbReference>
<sequence length="218" mass="24512">MAFVKIETVGYKQLVSSLLISNDTNEDSLAIMLPGMGYNNDMPLQYYAAKYFESKGFDILNVNYNYKDSKAFRDASLEEKSEWIRADVVGAVKDALNRKEYKHVVLVCKSIGTIAGLEALATLEALKHSQIIWLTPLTQEEIIVQALQQLTQKSLIVIGTNDPCYVKENVKRLSEVSNFNVMLVPDADHSLELRGDTSQSIRIIGEVINKIDQFYKGI</sequence>
<dbReference type="SUPFAM" id="SSF53474">
    <property type="entry name" value="alpha/beta-Hydrolases"/>
    <property type="match status" value="1"/>
</dbReference>
<name>A0ABT9VXB4_9BACI</name>